<dbReference type="PANTHER" id="PTHR12475:SF4">
    <property type="entry name" value="PROTEIN THEM6"/>
    <property type="match status" value="1"/>
</dbReference>
<proteinExistence type="predicted"/>
<organism evidence="1 2">
    <name type="scientific">Aliidiomarina iranensis</name>
    <dbReference type="NCBI Taxonomy" id="1434071"/>
    <lineage>
        <taxon>Bacteria</taxon>
        <taxon>Pseudomonadati</taxon>
        <taxon>Pseudomonadota</taxon>
        <taxon>Gammaproteobacteria</taxon>
        <taxon>Alteromonadales</taxon>
        <taxon>Idiomarinaceae</taxon>
        <taxon>Aliidiomarina</taxon>
    </lineage>
</organism>
<comment type="caution">
    <text evidence="1">The sequence shown here is derived from an EMBL/GenBank/DDBJ whole genome shotgun (WGS) entry which is preliminary data.</text>
</comment>
<dbReference type="InterPro" id="IPR029069">
    <property type="entry name" value="HotDog_dom_sf"/>
</dbReference>
<dbReference type="CDD" id="cd00586">
    <property type="entry name" value="4HBT"/>
    <property type="match status" value="1"/>
</dbReference>
<dbReference type="PANTHER" id="PTHR12475">
    <property type="match status" value="1"/>
</dbReference>
<dbReference type="RefSeq" id="WP_157981231.1">
    <property type="nucleotide sequence ID" value="NZ_PIPJ01000002.1"/>
</dbReference>
<dbReference type="Gene3D" id="3.10.129.10">
    <property type="entry name" value="Hotdog Thioesterase"/>
    <property type="match status" value="1"/>
</dbReference>
<gene>
    <name evidence="1" type="ORF">CWE08_05480</name>
</gene>
<dbReference type="EMBL" id="PIPJ01000002">
    <property type="protein sequence ID" value="RUO22621.1"/>
    <property type="molecule type" value="Genomic_DNA"/>
</dbReference>
<evidence type="ECO:0000313" key="1">
    <source>
        <dbReference type="EMBL" id="RUO22621.1"/>
    </source>
</evidence>
<dbReference type="Pfam" id="PF13279">
    <property type="entry name" value="4HBT_2"/>
    <property type="match status" value="1"/>
</dbReference>
<name>A0A432W141_9GAMM</name>
<dbReference type="InterPro" id="IPR051490">
    <property type="entry name" value="THEM6_lcsJ_thioesterase"/>
</dbReference>
<evidence type="ECO:0000313" key="2">
    <source>
        <dbReference type="Proteomes" id="UP000288395"/>
    </source>
</evidence>
<reference evidence="2" key="1">
    <citation type="journal article" date="2018" name="Front. Microbiol.">
        <title>Genome-Based Analysis Reveals the Taxonomy and Diversity of the Family Idiomarinaceae.</title>
        <authorList>
            <person name="Liu Y."/>
            <person name="Lai Q."/>
            <person name="Shao Z."/>
        </authorList>
    </citation>
    <scope>NUCLEOTIDE SEQUENCE [LARGE SCALE GENOMIC DNA]</scope>
    <source>
        <strain evidence="2">GBPy7</strain>
    </source>
</reference>
<protein>
    <submittedName>
        <fullName evidence="1">Thioesterase</fullName>
    </submittedName>
</protein>
<keyword evidence="2" id="KW-1185">Reference proteome</keyword>
<dbReference type="AlphaFoldDB" id="A0A432W141"/>
<accession>A0A432W141</accession>
<dbReference type="Proteomes" id="UP000288395">
    <property type="component" value="Unassembled WGS sequence"/>
</dbReference>
<dbReference type="OrthoDB" id="3727779at2"/>
<dbReference type="SUPFAM" id="SSF54637">
    <property type="entry name" value="Thioesterase/thiol ester dehydrase-isomerase"/>
    <property type="match status" value="1"/>
</dbReference>
<sequence length="190" mass="22248">MNLLIRLFWILLSRRKEPQCGAFDTLRVRSRVYPNDLDLNMHVNNGRFVTFADLGRVDWFFRSGAWDAARKKGFIPVIGDVNARFIRQLKAFDRFYVETRLLGWDDKWAFLEHKILDKNDRVAGLIVVRGMFWSKKHGGLKPVELIEATGQGELESPALPEWVEKWRETLDSLSATARKEKEIQRSLEDR</sequence>